<dbReference type="Proteomes" id="UP000663870">
    <property type="component" value="Unassembled WGS sequence"/>
</dbReference>
<comment type="caution">
    <text evidence="8">The sequence shown here is derived from an EMBL/GenBank/DDBJ whole genome shotgun (WGS) entry which is preliminary data.</text>
</comment>
<dbReference type="PANTHER" id="PTHR22997:SF0">
    <property type="entry name" value="PIH1 DOMAIN-CONTAINING PROTEIN 1"/>
    <property type="match status" value="1"/>
</dbReference>
<evidence type="ECO:0000313" key="11">
    <source>
        <dbReference type="Proteomes" id="UP000663870"/>
    </source>
</evidence>
<dbReference type="GO" id="GO:0005737">
    <property type="term" value="C:cytoplasm"/>
    <property type="evidence" value="ECO:0007669"/>
    <property type="project" value="TreeGrafter"/>
</dbReference>
<evidence type="ECO:0000313" key="4">
    <source>
        <dbReference type="EMBL" id="CAF1226408.1"/>
    </source>
</evidence>
<evidence type="ECO:0000313" key="7">
    <source>
        <dbReference type="EMBL" id="CAF1329006.1"/>
    </source>
</evidence>
<dbReference type="GO" id="GO:0000492">
    <property type="term" value="P:box C/D snoRNP assembly"/>
    <property type="evidence" value="ECO:0007669"/>
    <property type="project" value="TreeGrafter"/>
</dbReference>
<dbReference type="Proteomes" id="UP000663889">
    <property type="component" value="Unassembled WGS sequence"/>
</dbReference>
<evidence type="ECO:0000256" key="1">
    <source>
        <dbReference type="ARBA" id="ARBA00008511"/>
    </source>
</evidence>
<dbReference type="EMBL" id="CAJOBD010002072">
    <property type="protein sequence ID" value="CAF3853346.1"/>
    <property type="molecule type" value="Genomic_DNA"/>
</dbReference>
<dbReference type="AlphaFoldDB" id="A0A819EMV6"/>
<dbReference type="Proteomes" id="UP000663874">
    <property type="component" value="Unassembled WGS sequence"/>
</dbReference>
<dbReference type="InterPro" id="IPR041442">
    <property type="entry name" value="PIH1D1/2/3_CS-like"/>
</dbReference>
<evidence type="ECO:0000259" key="2">
    <source>
        <dbReference type="Pfam" id="PF18201"/>
    </source>
</evidence>
<evidence type="ECO:0000313" key="3">
    <source>
        <dbReference type="EMBL" id="CAF1053286.1"/>
    </source>
</evidence>
<evidence type="ECO:0000313" key="6">
    <source>
        <dbReference type="EMBL" id="CAF1270098.1"/>
    </source>
</evidence>
<dbReference type="Proteomes" id="UP000663836">
    <property type="component" value="Unassembled WGS sequence"/>
</dbReference>
<dbReference type="EMBL" id="CAJOBE010018615">
    <property type="protein sequence ID" value="CAF4221911.1"/>
    <property type="molecule type" value="Genomic_DNA"/>
</dbReference>
<dbReference type="GO" id="GO:1990904">
    <property type="term" value="C:ribonucleoprotein complex"/>
    <property type="evidence" value="ECO:0007669"/>
    <property type="project" value="TreeGrafter"/>
</dbReference>
<dbReference type="Proteomes" id="UP000663864">
    <property type="component" value="Unassembled WGS sequence"/>
</dbReference>
<dbReference type="GO" id="GO:0097255">
    <property type="term" value="C:R2TP complex"/>
    <property type="evidence" value="ECO:0007669"/>
    <property type="project" value="TreeGrafter"/>
</dbReference>
<sequence length="131" mass="14913">MGQLTEQYIRIRAKPFIVEVDQQTNNIEQKTPINTSSIIEKGSIPEFKIIREPLEGDPNFLIMDIQLPKVKSAKTLTLDIGIDRIVLSTRSNVYYLDIWLPIDIDSDECGAQFDKATHILTITMPVKHDTT</sequence>
<organism evidence="8 10">
    <name type="scientific">Rotaria sordida</name>
    <dbReference type="NCBI Taxonomy" id="392033"/>
    <lineage>
        <taxon>Eukaryota</taxon>
        <taxon>Metazoa</taxon>
        <taxon>Spiralia</taxon>
        <taxon>Gnathifera</taxon>
        <taxon>Rotifera</taxon>
        <taxon>Eurotatoria</taxon>
        <taxon>Bdelloidea</taxon>
        <taxon>Philodinida</taxon>
        <taxon>Philodinidae</taxon>
        <taxon>Rotaria</taxon>
    </lineage>
</organism>
<dbReference type="Proteomes" id="UP000663854">
    <property type="component" value="Unassembled WGS sequence"/>
</dbReference>
<dbReference type="InterPro" id="IPR008978">
    <property type="entry name" value="HSP20-like_chaperone"/>
</dbReference>
<comment type="similarity">
    <text evidence="1">Belongs to the PIH1 family.</text>
</comment>
<dbReference type="Gene3D" id="2.60.40.790">
    <property type="match status" value="1"/>
</dbReference>
<reference evidence="8" key="1">
    <citation type="submission" date="2021-02" db="EMBL/GenBank/DDBJ databases">
        <authorList>
            <person name="Nowell W R."/>
        </authorList>
    </citation>
    <scope>NUCLEOTIDE SEQUENCE</scope>
</reference>
<dbReference type="GO" id="GO:0006364">
    <property type="term" value="P:rRNA processing"/>
    <property type="evidence" value="ECO:0007669"/>
    <property type="project" value="TreeGrafter"/>
</dbReference>
<name>A0A819EMV6_9BILA</name>
<dbReference type="EMBL" id="CAJNOH010000480">
    <property type="protein sequence ID" value="CAF1053286.1"/>
    <property type="molecule type" value="Genomic_DNA"/>
</dbReference>
<dbReference type="EMBL" id="CAJNOL010001028">
    <property type="protein sequence ID" value="CAF1269439.1"/>
    <property type="molecule type" value="Genomic_DNA"/>
</dbReference>
<evidence type="ECO:0000313" key="5">
    <source>
        <dbReference type="EMBL" id="CAF1269439.1"/>
    </source>
</evidence>
<dbReference type="EMBL" id="CAJNOU010001590">
    <property type="protein sequence ID" value="CAF1226408.1"/>
    <property type="molecule type" value="Genomic_DNA"/>
</dbReference>
<dbReference type="PANTHER" id="PTHR22997">
    <property type="entry name" value="PIH1 DOMAIN-CONTAINING PROTEIN 1"/>
    <property type="match status" value="1"/>
</dbReference>
<dbReference type="EMBL" id="CAJNOL010001030">
    <property type="protein sequence ID" value="CAF1270098.1"/>
    <property type="molecule type" value="Genomic_DNA"/>
</dbReference>
<proteinExistence type="inferred from homology"/>
<evidence type="ECO:0000313" key="8">
    <source>
        <dbReference type="EMBL" id="CAF3853346.1"/>
    </source>
</evidence>
<protein>
    <recommendedName>
        <fullName evidence="2">PIH1D1/2/3 CS-like domain-containing protein</fullName>
    </recommendedName>
</protein>
<dbReference type="EMBL" id="CAJNOT010002595">
    <property type="protein sequence ID" value="CAF1329006.1"/>
    <property type="molecule type" value="Genomic_DNA"/>
</dbReference>
<feature type="domain" description="PIH1D1/2/3 CS-like" evidence="2">
    <location>
        <begin position="57"/>
        <end position="127"/>
    </location>
</feature>
<keyword evidence="11" id="KW-1185">Reference proteome</keyword>
<dbReference type="InterPro" id="IPR050734">
    <property type="entry name" value="PIH1/Kintoun_subfamily"/>
</dbReference>
<accession>A0A819EMV6</accession>
<evidence type="ECO:0000313" key="10">
    <source>
        <dbReference type="Proteomes" id="UP000663836"/>
    </source>
</evidence>
<dbReference type="Pfam" id="PF18201">
    <property type="entry name" value="PIH1_CS"/>
    <property type="match status" value="1"/>
</dbReference>
<evidence type="ECO:0000313" key="9">
    <source>
        <dbReference type="EMBL" id="CAF4221911.1"/>
    </source>
</evidence>
<gene>
    <name evidence="9" type="ORF">FNK824_LOCUS37288</name>
    <name evidence="8" type="ORF">JBS370_LOCUS18371</name>
    <name evidence="5" type="ORF">JXQ802_LOCUS27908</name>
    <name evidence="6" type="ORF">JXQ802_LOCUS27943</name>
    <name evidence="3" type="ORF">PYM288_LOCUS17259</name>
    <name evidence="4" type="ORF">SEV965_LOCUS22459</name>
    <name evidence="7" type="ORF">ZHD862_LOCUS29420</name>
</gene>